<dbReference type="SUPFAM" id="SSF46689">
    <property type="entry name" value="Homeodomain-like"/>
    <property type="match status" value="1"/>
</dbReference>
<gene>
    <name evidence="1" type="ORF">FNA67_07305</name>
</gene>
<dbReference type="RefSeq" id="WP_147655554.1">
    <property type="nucleotide sequence ID" value="NZ_BMFM01000001.1"/>
</dbReference>
<dbReference type="Pfam" id="PF14525">
    <property type="entry name" value="AraC_binding_2"/>
    <property type="match status" value="1"/>
</dbReference>
<dbReference type="Pfam" id="PF12833">
    <property type="entry name" value="HTH_18"/>
    <property type="match status" value="1"/>
</dbReference>
<proteinExistence type="predicted"/>
<evidence type="ECO:0000313" key="1">
    <source>
        <dbReference type="EMBL" id="QEE19989.1"/>
    </source>
</evidence>
<dbReference type="EMBL" id="CP041690">
    <property type="protein sequence ID" value="QEE19989.1"/>
    <property type="molecule type" value="Genomic_DNA"/>
</dbReference>
<dbReference type="PANTHER" id="PTHR46796">
    <property type="entry name" value="HTH-TYPE TRANSCRIPTIONAL ACTIVATOR RHAS-RELATED"/>
    <property type="match status" value="1"/>
</dbReference>
<dbReference type="InterPro" id="IPR035418">
    <property type="entry name" value="AraC-bd_2"/>
</dbReference>
<dbReference type="GO" id="GO:0043565">
    <property type="term" value="F:sequence-specific DNA binding"/>
    <property type="evidence" value="ECO:0007669"/>
    <property type="project" value="InterPro"/>
</dbReference>
<dbReference type="PRINTS" id="PR00032">
    <property type="entry name" value="HTHARAC"/>
</dbReference>
<dbReference type="Gene3D" id="1.10.10.60">
    <property type="entry name" value="Homeodomain-like"/>
    <property type="match status" value="1"/>
</dbReference>
<dbReference type="OrthoDB" id="110167at2"/>
<protein>
    <submittedName>
        <fullName evidence="1">Helix-turn-helix domain-containing protein</fullName>
    </submittedName>
</protein>
<evidence type="ECO:0000313" key="2">
    <source>
        <dbReference type="Proteomes" id="UP000321062"/>
    </source>
</evidence>
<reference evidence="1 2" key="1">
    <citation type="journal article" date="2015" name="Int. J. Syst. Evol. Microbiol.">
        <title>Youhaiella tibetensis gen. nov., sp. nov., isolated from subsurface sediment.</title>
        <authorList>
            <person name="Wang Y.X."/>
            <person name="Huang F.Q."/>
            <person name="Nogi Y."/>
            <person name="Pang S.J."/>
            <person name="Wang P.K."/>
            <person name="Lv J."/>
        </authorList>
    </citation>
    <scope>NUCLEOTIDE SEQUENCE [LARGE SCALE GENOMIC DNA]</scope>
    <source>
        <strain evidence="2">fig4</strain>
    </source>
</reference>
<dbReference type="PROSITE" id="PS00041">
    <property type="entry name" value="HTH_ARAC_FAMILY_1"/>
    <property type="match status" value="1"/>
</dbReference>
<dbReference type="AlphaFoldDB" id="A0A5B9DMN9"/>
<dbReference type="InterPro" id="IPR018062">
    <property type="entry name" value="HTH_AraC-typ_CS"/>
</dbReference>
<dbReference type="PANTHER" id="PTHR46796:SF6">
    <property type="entry name" value="ARAC SUBFAMILY"/>
    <property type="match status" value="1"/>
</dbReference>
<dbReference type="Proteomes" id="UP000321062">
    <property type="component" value="Chromosome"/>
</dbReference>
<dbReference type="InterPro" id="IPR020449">
    <property type="entry name" value="Tscrpt_reg_AraC-type_HTH"/>
</dbReference>
<sequence length="307" mass="34212">MYHDARGSDFAAAARSLFGNVTLDFPGERGDRRLIATDLGTVRLSHLRAGAHDVLGERVVLHSYDPDAIKLIIQTCGLSELRQNGRRAQVSADAVVVYDPTRPYLLSNPGPVDLVLLQMPRTAFSRPVLERLARPFRSQERHAGLQQVLFSLMRTTLGEAARLDDAARVSVGQTLLNLVNTMLEGNMSQEPNRAPTKASRQVLLQRVKAHIEANLGDPDMTVAEIARRMGCSPRYIFRAFEEDATTPADYLWNLRLEKAREQLRSGDRTQSISDIAFSLGFSSSAHFSRAFRARFDASPREVRGRVN</sequence>
<organism evidence="1 2">
    <name type="scientific">Paradevosia tibetensis</name>
    <dbReference type="NCBI Taxonomy" id="1447062"/>
    <lineage>
        <taxon>Bacteria</taxon>
        <taxon>Pseudomonadati</taxon>
        <taxon>Pseudomonadota</taxon>
        <taxon>Alphaproteobacteria</taxon>
        <taxon>Hyphomicrobiales</taxon>
        <taxon>Devosiaceae</taxon>
        <taxon>Paradevosia</taxon>
    </lineage>
</organism>
<dbReference type="InterPro" id="IPR009057">
    <property type="entry name" value="Homeodomain-like_sf"/>
</dbReference>
<dbReference type="InterPro" id="IPR018060">
    <property type="entry name" value="HTH_AraC"/>
</dbReference>
<keyword evidence="2" id="KW-1185">Reference proteome</keyword>
<dbReference type="PROSITE" id="PS01124">
    <property type="entry name" value="HTH_ARAC_FAMILY_2"/>
    <property type="match status" value="1"/>
</dbReference>
<dbReference type="KEGG" id="yti:FNA67_07305"/>
<dbReference type="InterPro" id="IPR050204">
    <property type="entry name" value="AraC_XylS_family_regulators"/>
</dbReference>
<dbReference type="SMART" id="SM00342">
    <property type="entry name" value="HTH_ARAC"/>
    <property type="match status" value="1"/>
</dbReference>
<dbReference type="GO" id="GO:0003700">
    <property type="term" value="F:DNA-binding transcription factor activity"/>
    <property type="evidence" value="ECO:0007669"/>
    <property type="project" value="InterPro"/>
</dbReference>
<accession>A0A5B9DMN9</accession>
<name>A0A5B9DMN9_9HYPH</name>